<evidence type="ECO:0000256" key="6">
    <source>
        <dbReference type="SAM" id="MobiDB-lite"/>
    </source>
</evidence>
<feature type="region of interest" description="Disordered" evidence="6">
    <location>
        <begin position="523"/>
        <end position="549"/>
    </location>
</feature>
<accession>A0A7R8Z2C5</accession>
<feature type="transmembrane region" description="Helical" evidence="7">
    <location>
        <begin position="1720"/>
        <end position="1739"/>
    </location>
</feature>
<dbReference type="InterPro" id="IPR039091">
    <property type="entry name" value="AHR/AHRR"/>
</dbReference>
<evidence type="ECO:0000259" key="8">
    <source>
        <dbReference type="PROSITE" id="PS50112"/>
    </source>
</evidence>
<keyword evidence="7" id="KW-1133">Transmembrane helix</keyword>
<dbReference type="NCBIfam" id="TIGR00229">
    <property type="entry name" value="sensory_box"/>
    <property type="match status" value="1"/>
</dbReference>
<dbReference type="PANTHER" id="PTHR10649:SF12">
    <property type="entry name" value="SPINELESS, ISOFORM C"/>
    <property type="match status" value="1"/>
</dbReference>
<dbReference type="GO" id="GO:0004879">
    <property type="term" value="F:nuclear receptor activity"/>
    <property type="evidence" value="ECO:0007669"/>
    <property type="project" value="TreeGrafter"/>
</dbReference>
<evidence type="ECO:0000256" key="2">
    <source>
        <dbReference type="ARBA" id="ARBA00023015"/>
    </source>
</evidence>
<evidence type="ECO:0000256" key="7">
    <source>
        <dbReference type="SAM" id="Phobius"/>
    </source>
</evidence>
<gene>
    <name evidence="9" type="ORF">HERILL_LOCUS15723</name>
</gene>
<keyword evidence="7" id="KW-0812">Transmembrane</keyword>
<feature type="domain" description="PAS" evidence="8">
    <location>
        <begin position="182"/>
        <end position="218"/>
    </location>
</feature>
<keyword evidence="3" id="KW-0238">DNA-binding</keyword>
<dbReference type="PANTHER" id="PTHR10649">
    <property type="entry name" value="ARYL HYDROCARBON RECEPTOR"/>
    <property type="match status" value="1"/>
</dbReference>
<keyword evidence="5" id="KW-0539">Nucleus</keyword>
<proteinExistence type="predicted"/>
<dbReference type="GO" id="GO:0006805">
    <property type="term" value="P:xenobiotic metabolic process"/>
    <property type="evidence" value="ECO:0007669"/>
    <property type="project" value="InterPro"/>
</dbReference>
<feature type="transmembrane region" description="Helical" evidence="7">
    <location>
        <begin position="1268"/>
        <end position="1286"/>
    </location>
</feature>
<dbReference type="Gene3D" id="1.20.1250.20">
    <property type="entry name" value="MFS general substrate transporter like domains"/>
    <property type="match status" value="2"/>
</dbReference>
<dbReference type="GO" id="GO:0000976">
    <property type="term" value="F:transcription cis-regulatory region binding"/>
    <property type="evidence" value="ECO:0007669"/>
    <property type="project" value="TreeGrafter"/>
</dbReference>
<sequence>MEKVVMHKEKEENGLLPHIHSHDGYRTRELGAFEHGLLDGDMFLQSDIVHQSVYELVHSEDREELQRQLLWNSFLPADLSGMPLGEALAPDKAIYLERSFTVRFRCLLDNTSGFLRLDIRGRVKILHGQNRKTEDPPLALFAYCTPFGPPSLLEIPQKENMFKSKHKLDLSLVSMDQRGKMILGYADSELVNMGGYDLVHYDDLAYVASAHQELLKTGASGMIAYRLQKKDGEWQWLQTSSRLVYKNSKPDFVICTHRQLMEEEGRDLLGKRTMDFKVSYLDTGLASTYFSESEQLVVAPTGSPTSLPPPVTPQRTSRRYKTQLRDFLSTCRSKRKLQQTSPLGQVTSPAPVVEYIPDPAAAVAAAYSNLNPMYTTSPYASAADNLYMTPSVHSTNFYPVTENLFHQYRLQGVSGYYPEYHHTSTPTSYVTNGFLSYDGYGISAKEEKWQDSTKYYSGTDVASRGVYSGYCSPTSTPQVIHVPLKTPKSSPQQIMEVVSCSSGGPSPVNSTSSVAINAAANHVTNSSNNNTNSKISNTSSNNANTNANIPNGGNAIVTITPKVEQSPPEHYERQTVLMWGTAAPPPNANNTTPTPTTNTTTRSPNHTPTSNGLYNESAAQLKIDDPHQQQQLHHSSHLKWNGSHKDALVSDVQVYQIHQQHPPTDNVEAIYGSHLSGSHQHAGGHIVGADHQSPHHGHSDVLMQNTAGSHQPHQQHHQQHQHHLQHQQAHQAVGTNSSCEVWSPASYSQYQYFTYHHAPQHASTQSSLAADSSQSPYLSRSNDYPNIDIIPCSNLLSKPMPICTICESAEMIGVNLLEDYLSKHAIKLQIIWNGRHSQNTDQLPKIFRSLHSIRSKMSSPVRNDVIGQVNGNFGRWQLRTIILIFLCKIPSSWFMACVIYTAPAPKKSDYYCNPFNDSVVTNSQDWVKKSQPSYIQRATDREFQVDFCQIYEQTLDSDFIRRHSNYSNPFLQPRGPDENIIPCSHFEHNPVYSSLVTDFDLICSRQLLVSVSQAGHALGTLIGGLIATKLLKRISPRRLMLIGMLSQIFFGNLTGLVHSFNLHMFYRCVTAACCAFMYTAGQMILADITAGKAKVIITTLFELFWSIGLILLPGISIFVDSWTHLYVAISSPTILLVFLHRWITDSPRWLLKQGKIENTMNILLESAAFNNKQIPLDLEQQLQEMANNIRNVNPPSYWSIWDGKTNRSFIIAVHMAWVWAVMLYNAMIINIRSFGVDHIHSNTVILGFAEMIGVFGGLYFILYTRRRWLWVGYCITIAGFLTFFIWTVPSTMKESKQAGLEIIFCTGLKIANALSMSILITCTDKIIMNKTHWDYQNFIMSDVIQRITGNFGIWQLRTVLIIFLCKIPVSWYMACIIFTAPVPRPSEYYCANDLSEEDQPTEVSKLSLCAFYNKVGNYSHHDHCFRKQYNNATNKYDEVPCASFQFTPTDFWSLIAQFDLVCSHEIFVAWSQIPYLSGMLVGGILATKLMLRFSPRNVVFTGMLLLIFCGCVSGVTPNFIVHGAFTFFSANCCALMLTAGQTIFLEITGGKYHLGVATLFDQFWSIRIILLPGLSSFFTSWVHIYLAITCIAITLIVLNPWIPDAPRWLLKRDRVEEVEKILIESAEINDRVWMVLQNLHEELEALANLLKSEPPPASWSSLWTGSRAKTIFIAAHIAWIAYIAIFHAILLNIRTFGRISEIIGCFLALFFALHTKSKWMNAGICNIVAGSIGCLGWLISDNWNETTREVIWIL</sequence>
<dbReference type="GO" id="GO:0034751">
    <property type="term" value="C:aryl hydrocarbon receptor complex"/>
    <property type="evidence" value="ECO:0007669"/>
    <property type="project" value="TreeGrafter"/>
</dbReference>
<feature type="compositionally biased region" description="Low complexity" evidence="6">
    <location>
        <begin position="588"/>
        <end position="611"/>
    </location>
</feature>
<evidence type="ECO:0000256" key="1">
    <source>
        <dbReference type="ARBA" id="ARBA00004123"/>
    </source>
</evidence>
<dbReference type="InterPro" id="IPR011701">
    <property type="entry name" value="MFS"/>
</dbReference>
<feature type="transmembrane region" description="Helical" evidence="7">
    <location>
        <begin position="1243"/>
        <end position="1261"/>
    </location>
</feature>
<evidence type="ECO:0000313" key="10">
    <source>
        <dbReference type="Proteomes" id="UP000594454"/>
    </source>
</evidence>
<feature type="transmembrane region" description="Helical" evidence="7">
    <location>
        <begin position="1498"/>
        <end position="1520"/>
    </location>
</feature>
<dbReference type="SUPFAM" id="SSF103473">
    <property type="entry name" value="MFS general substrate transporter"/>
    <property type="match status" value="2"/>
</dbReference>
<dbReference type="PROSITE" id="PS50112">
    <property type="entry name" value="PAS"/>
    <property type="match status" value="1"/>
</dbReference>
<dbReference type="Pfam" id="PF14598">
    <property type="entry name" value="PAS_11"/>
    <property type="match status" value="1"/>
</dbReference>
<dbReference type="InParanoid" id="A0A7R8Z2C5"/>
<feature type="transmembrane region" description="Helical" evidence="7">
    <location>
        <begin position="1298"/>
        <end position="1320"/>
    </location>
</feature>
<organism evidence="9 10">
    <name type="scientific">Hermetia illucens</name>
    <name type="common">Black soldier fly</name>
    <dbReference type="NCBI Taxonomy" id="343691"/>
    <lineage>
        <taxon>Eukaryota</taxon>
        <taxon>Metazoa</taxon>
        <taxon>Ecdysozoa</taxon>
        <taxon>Arthropoda</taxon>
        <taxon>Hexapoda</taxon>
        <taxon>Insecta</taxon>
        <taxon>Pterygota</taxon>
        <taxon>Neoptera</taxon>
        <taxon>Endopterygota</taxon>
        <taxon>Diptera</taxon>
        <taxon>Brachycera</taxon>
        <taxon>Stratiomyomorpha</taxon>
        <taxon>Stratiomyidae</taxon>
        <taxon>Hermetiinae</taxon>
        <taxon>Hermetia</taxon>
    </lineage>
</organism>
<feature type="transmembrane region" description="Helical" evidence="7">
    <location>
        <begin position="1125"/>
        <end position="1143"/>
    </location>
</feature>
<keyword evidence="10" id="KW-1185">Reference proteome</keyword>
<comment type="subcellular location">
    <subcellularLocation>
        <location evidence="1">Nucleus</location>
    </subcellularLocation>
</comment>
<dbReference type="InterPro" id="IPR036259">
    <property type="entry name" value="MFS_trans_sf"/>
</dbReference>
<evidence type="ECO:0000256" key="3">
    <source>
        <dbReference type="ARBA" id="ARBA00023125"/>
    </source>
</evidence>
<feature type="transmembrane region" description="Helical" evidence="7">
    <location>
        <begin position="1039"/>
        <end position="1058"/>
    </location>
</feature>
<feature type="compositionally biased region" description="Basic residues" evidence="6">
    <location>
        <begin position="713"/>
        <end position="725"/>
    </location>
</feature>
<dbReference type="OrthoDB" id="5296287at2759"/>
<feature type="region of interest" description="Disordered" evidence="6">
    <location>
        <begin position="583"/>
        <end position="613"/>
    </location>
</feature>
<dbReference type="SUPFAM" id="SSF55785">
    <property type="entry name" value="PYP-like sensor domain (PAS domain)"/>
    <property type="match status" value="1"/>
</dbReference>
<feature type="transmembrane region" description="Helical" evidence="7">
    <location>
        <begin position="1097"/>
        <end position="1119"/>
    </location>
</feature>
<feature type="transmembrane region" description="Helical" evidence="7">
    <location>
        <begin position="1582"/>
        <end position="1602"/>
    </location>
</feature>
<dbReference type="SMART" id="SM00086">
    <property type="entry name" value="PAC"/>
    <property type="match status" value="1"/>
</dbReference>
<dbReference type="InterPro" id="IPR000014">
    <property type="entry name" value="PAS"/>
</dbReference>
<dbReference type="GO" id="GO:0022857">
    <property type="term" value="F:transmembrane transporter activity"/>
    <property type="evidence" value="ECO:0007669"/>
    <property type="project" value="InterPro"/>
</dbReference>
<name>A0A7R8Z2C5_HERIL</name>
<feature type="transmembrane region" description="Helical" evidence="7">
    <location>
        <begin position="1671"/>
        <end position="1690"/>
    </location>
</feature>
<protein>
    <recommendedName>
        <fullName evidence="8">PAS domain-containing protein</fullName>
    </recommendedName>
</protein>
<dbReference type="GO" id="GO:0005634">
    <property type="term" value="C:nucleus"/>
    <property type="evidence" value="ECO:0007669"/>
    <property type="project" value="UniProtKB-SubCell"/>
</dbReference>
<feature type="region of interest" description="Disordered" evidence="6">
    <location>
        <begin position="299"/>
        <end position="318"/>
    </location>
</feature>
<keyword evidence="2" id="KW-0805">Transcription regulation</keyword>
<keyword evidence="4" id="KW-0804">Transcription</keyword>
<feature type="region of interest" description="Disordered" evidence="6">
    <location>
        <begin position="675"/>
        <end position="732"/>
    </location>
</feature>
<reference evidence="9 10" key="1">
    <citation type="submission" date="2020-11" db="EMBL/GenBank/DDBJ databases">
        <authorList>
            <person name="Wallbank WR R."/>
            <person name="Pardo Diaz C."/>
            <person name="Kozak K."/>
            <person name="Martin S."/>
            <person name="Jiggins C."/>
            <person name="Moest M."/>
            <person name="Warren A I."/>
            <person name="Generalovic N T."/>
            <person name="Byers J.R.P. K."/>
            <person name="Montejo-Kovacevich G."/>
            <person name="Yen C E."/>
        </authorList>
    </citation>
    <scope>NUCLEOTIDE SEQUENCE [LARGE SCALE GENOMIC DNA]</scope>
</reference>
<dbReference type="Pfam" id="PF07690">
    <property type="entry name" value="MFS_1"/>
    <property type="match status" value="2"/>
</dbReference>
<dbReference type="EMBL" id="LR899014">
    <property type="protein sequence ID" value="CAD7093441.1"/>
    <property type="molecule type" value="Genomic_DNA"/>
</dbReference>
<evidence type="ECO:0000256" key="5">
    <source>
        <dbReference type="ARBA" id="ARBA00023242"/>
    </source>
</evidence>
<dbReference type="Proteomes" id="UP000594454">
    <property type="component" value="Chromosome 6"/>
</dbReference>
<dbReference type="InterPro" id="IPR035965">
    <property type="entry name" value="PAS-like_dom_sf"/>
</dbReference>
<keyword evidence="7" id="KW-0472">Membrane</keyword>
<feature type="transmembrane region" description="Helical" evidence="7">
    <location>
        <begin position="1473"/>
        <end position="1491"/>
    </location>
</feature>
<feature type="transmembrane region" description="Helical" evidence="7">
    <location>
        <begin position="1696"/>
        <end position="1713"/>
    </location>
</feature>
<evidence type="ECO:0000313" key="9">
    <source>
        <dbReference type="EMBL" id="CAD7093441.1"/>
    </source>
</evidence>
<evidence type="ECO:0000256" key="4">
    <source>
        <dbReference type="ARBA" id="ARBA00023163"/>
    </source>
</evidence>
<dbReference type="FunFam" id="3.30.450.20:FF:000069">
    <property type="entry name" value="Aryl hydrocarbon receptor"/>
    <property type="match status" value="1"/>
</dbReference>
<dbReference type="CDD" id="cd00130">
    <property type="entry name" value="PAS"/>
    <property type="match status" value="1"/>
</dbReference>
<feature type="transmembrane region" description="Helical" evidence="7">
    <location>
        <begin position="1359"/>
        <end position="1379"/>
    </location>
</feature>
<feature type="transmembrane region" description="Helical" evidence="7">
    <location>
        <begin position="1209"/>
        <end position="1231"/>
    </location>
</feature>
<dbReference type="InterPro" id="IPR001610">
    <property type="entry name" value="PAC"/>
</dbReference>
<dbReference type="Gene3D" id="3.30.450.20">
    <property type="entry name" value="PAS domain"/>
    <property type="match status" value="2"/>
</dbReference>